<dbReference type="Proteomes" id="UP000245590">
    <property type="component" value="Unassembled WGS sequence"/>
</dbReference>
<organism evidence="3 4">
    <name type="scientific">Brachybacterium endophyticum</name>
    <dbReference type="NCBI Taxonomy" id="2182385"/>
    <lineage>
        <taxon>Bacteria</taxon>
        <taxon>Bacillati</taxon>
        <taxon>Actinomycetota</taxon>
        <taxon>Actinomycetes</taxon>
        <taxon>Micrococcales</taxon>
        <taxon>Dermabacteraceae</taxon>
        <taxon>Brachybacterium</taxon>
    </lineage>
</organism>
<evidence type="ECO:0000313" key="4">
    <source>
        <dbReference type="Proteomes" id="UP000245590"/>
    </source>
</evidence>
<protein>
    <submittedName>
        <fullName evidence="3">Uncharacterized protein</fullName>
    </submittedName>
</protein>
<name>A0A2U2RGS2_9MICO</name>
<proteinExistence type="predicted"/>
<evidence type="ECO:0000256" key="1">
    <source>
        <dbReference type="SAM" id="MobiDB-lite"/>
    </source>
</evidence>
<dbReference type="AlphaFoldDB" id="A0A2U2RGS2"/>
<feature type="signal peptide" evidence="2">
    <location>
        <begin position="1"/>
        <end position="42"/>
    </location>
</feature>
<dbReference type="EMBL" id="QFKX01000009">
    <property type="protein sequence ID" value="PWH04975.1"/>
    <property type="molecule type" value="Genomic_DNA"/>
</dbReference>
<gene>
    <name evidence="3" type="ORF">DEO23_15700</name>
</gene>
<keyword evidence="4" id="KW-1185">Reference proteome</keyword>
<feature type="compositionally biased region" description="Polar residues" evidence="1">
    <location>
        <begin position="46"/>
        <end position="58"/>
    </location>
</feature>
<comment type="caution">
    <text evidence="3">The sequence shown here is derived from an EMBL/GenBank/DDBJ whole genome shotgun (WGS) entry which is preliminary data.</text>
</comment>
<dbReference type="Gene3D" id="2.60.40.2700">
    <property type="match status" value="3"/>
</dbReference>
<feature type="region of interest" description="Disordered" evidence="1">
    <location>
        <begin position="46"/>
        <end position="75"/>
    </location>
</feature>
<sequence>MNVNDSINSSTFHVPLSRVRTAASRSVPLTLLASLVLGGALAQGPTASSYADPSTHGATSGVIAGRTDQTAGTDPTSAMTLPALPCGSVKVTGPGHVGSSLTAETARWPDGTKLTYQWVVSGLPDGGGYTIPGATGSTLALTPELEDGLIEVYVKGAREDYTAATASSFFAGRVLPDAQHPSATTITGTFRVGETVTAIPHDWARDTRHEYVWAAGTGAKLEWLSGDGGPSLTVTPDLAGKQIGVLVTGAHEGFPEKRFSTLFGQVEPGVLDVSTPQIAGTPALGHTLSAVPGEWTRDTKLSYQWYADGAALPDETKAKLEVTPSHLGKRLSVIVRGELGRVSYFRNQATTAQRTTQAR</sequence>
<evidence type="ECO:0000313" key="3">
    <source>
        <dbReference type="EMBL" id="PWH04975.1"/>
    </source>
</evidence>
<reference evidence="3 4" key="1">
    <citation type="submission" date="2018-05" db="EMBL/GenBank/DDBJ databases">
        <title>Brachybacterium sp. M1HQ-2T, whole genome shotgun sequence.</title>
        <authorList>
            <person name="Tuo L."/>
        </authorList>
    </citation>
    <scope>NUCLEOTIDE SEQUENCE [LARGE SCALE GENOMIC DNA]</scope>
    <source>
        <strain evidence="3 4">M1HQ-2</strain>
    </source>
</reference>
<evidence type="ECO:0000256" key="2">
    <source>
        <dbReference type="SAM" id="SignalP"/>
    </source>
</evidence>
<keyword evidence="2" id="KW-0732">Signal</keyword>
<feature type="chain" id="PRO_5015526151" evidence="2">
    <location>
        <begin position="43"/>
        <end position="359"/>
    </location>
</feature>
<accession>A0A2U2RGS2</accession>